<gene>
    <name evidence="1" type="ORF">ACFSJG_00720</name>
</gene>
<evidence type="ECO:0000313" key="2">
    <source>
        <dbReference type="Proteomes" id="UP001597286"/>
    </source>
</evidence>
<reference evidence="2" key="1">
    <citation type="journal article" date="2019" name="Int. J. Syst. Evol. Microbiol.">
        <title>The Global Catalogue of Microorganisms (GCM) 10K type strain sequencing project: providing services to taxonomists for standard genome sequencing and annotation.</title>
        <authorList>
            <consortium name="The Broad Institute Genomics Platform"/>
            <consortium name="The Broad Institute Genome Sequencing Center for Infectious Disease"/>
            <person name="Wu L."/>
            <person name="Ma J."/>
        </authorList>
    </citation>
    <scope>NUCLEOTIDE SEQUENCE [LARGE SCALE GENOMIC DNA]</scope>
    <source>
        <strain evidence="2">DT72</strain>
    </source>
</reference>
<accession>A0ABW4NXX8</accession>
<comment type="caution">
    <text evidence="1">The sequence shown here is derived from an EMBL/GenBank/DDBJ whole genome shotgun (WGS) entry which is preliminary data.</text>
</comment>
<dbReference type="Pfam" id="PF21997">
    <property type="entry name" value="DUF6928"/>
    <property type="match status" value="1"/>
</dbReference>
<dbReference type="RefSeq" id="WP_378483280.1">
    <property type="nucleotide sequence ID" value="NZ_JBHUFB010000001.1"/>
</dbReference>
<organism evidence="1 2">
    <name type="scientific">Rhodococcus gannanensis</name>
    <dbReference type="NCBI Taxonomy" id="1960308"/>
    <lineage>
        <taxon>Bacteria</taxon>
        <taxon>Bacillati</taxon>
        <taxon>Actinomycetota</taxon>
        <taxon>Actinomycetes</taxon>
        <taxon>Mycobacteriales</taxon>
        <taxon>Nocardiaceae</taxon>
        <taxon>Rhodococcus</taxon>
    </lineage>
</organism>
<protein>
    <submittedName>
        <fullName evidence="1">DUF6928 family protein</fullName>
    </submittedName>
</protein>
<evidence type="ECO:0000313" key="1">
    <source>
        <dbReference type="EMBL" id="MFD1810723.1"/>
    </source>
</evidence>
<dbReference type="InterPro" id="IPR053847">
    <property type="entry name" value="DUF6928"/>
</dbReference>
<proteinExistence type="predicted"/>
<dbReference type="EMBL" id="JBHUFB010000001">
    <property type="protein sequence ID" value="MFD1810723.1"/>
    <property type="molecule type" value="Genomic_DNA"/>
</dbReference>
<dbReference type="Proteomes" id="UP001597286">
    <property type="component" value="Unassembled WGS sequence"/>
</dbReference>
<sequence length="233" mass="25640">MGPRASTIWYVDAPDPVSVLRARPAPDADAAHALVRQLHPETTAVPLPSSSLDLSAAPGEREVFVGTYPGVTVICSRHLARRRPSTIDGSWTRPLASEHTYLVCSEDGVPWGSFAHWERGELRRSFSATTSLIHENSGLPLVWERSYWAGEHPPPRSFDGFPDPLSLPFHPGEFSDAANLQWLGFGHASDDGELSAADLTVCGFTLYASGEEPPPPREPEIRGLRRWWRRIAG</sequence>
<name>A0ABW4NXX8_9NOCA</name>
<keyword evidence="2" id="KW-1185">Reference proteome</keyword>